<keyword evidence="7 8" id="KW-0998">Cell outer membrane</keyword>
<dbReference type="SUPFAM" id="SSF49464">
    <property type="entry name" value="Carboxypeptidase regulatory domain-like"/>
    <property type="match status" value="1"/>
</dbReference>
<keyword evidence="6 8" id="KW-0472">Membrane</keyword>
<keyword evidence="10" id="KW-0732">Signal</keyword>
<feature type="domain" description="TonB-dependent receptor plug" evidence="12">
    <location>
        <begin position="124"/>
        <end position="229"/>
    </location>
</feature>
<dbReference type="RefSeq" id="WP_345262688.1">
    <property type="nucleotide sequence ID" value="NZ_BAABHB010000001.1"/>
</dbReference>
<evidence type="ECO:0000256" key="10">
    <source>
        <dbReference type="SAM" id="SignalP"/>
    </source>
</evidence>
<dbReference type="InterPro" id="IPR008969">
    <property type="entry name" value="CarboxyPept-like_regulatory"/>
</dbReference>
<dbReference type="InterPro" id="IPR023996">
    <property type="entry name" value="TonB-dep_OMP_SusC/RagA"/>
</dbReference>
<accession>A0ABP8JQI4</accession>
<comment type="subcellular location">
    <subcellularLocation>
        <location evidence="1 8">Cell outer membrane</location>
        <topology evidence="1 8">Multi-pass membrane protein</topology>
    </subcellularLocation>
</comment>
<evidence type="ECO:0000256" key="3">
    <source>
        <dbReference type="ARBA" id="ARBA00022452"/>
    </source>
</evidence>
<evidence type="ECO:0000256" key="2">
    <source>
        <dbReference type="ARBA" id="ARBA00022448"/>
    </source>
</evidence>
<dbReference type="EMBL" id="BAABHB010000001">
    <property type="protein sequence ID" value="GAA4394450.1"/>
    <property type="molecule type" value="Genomic_DNA"/>
</dbReference>
<evidence type="ECO:0000259" key="11">
    <source>
        <dbReference type="Pfam" id="PF00593"/>
    </source>
</evidence>
<evidence type="ECO:0000259" key="12">
    <source>
        <dbReference type="Pfam" id="PF07715"/>
    </source>
</evidence>
<feature type="signal peptide" evidence="10">
    <location>
        <begin position="1"/>
        <end position="29"/>
    </location>
</feature>
<evidence type="ECO:0000256" key="8">
    <source>
        <dbReference type="PROSITE-ProRule" id="PRU01360"/>
    </source>
</evidence>
<keyword evidence="13" id="KW-0675">Receptor</keyword>
<dbReference type="Pfam" id="PF00593">
    <property type="entry name" value="TonB_dep_Rec_b-barrel"/>
    <property type="match status" value="1"/>
</dbReference>
<keyword evidence="5 9" id="KW-0798">TonB box</keyword>
<keyword evidence="14" id="KW-1185">Reference proteome</keyword>
<feature type="chain" id="PRO_5047364636" evidence="10">
    <location>
        <begin position="30"/>
        <end position="1079"/>
    </location>
</feature>
<evidence type="ECO:0000256" key="5">
    <source>
        <dbReference type="ARBA" id="ARBA00023077"/>
    </source>
</evidence>
<evidence type="ECO:0000256" key="7">
    <source>
        <dbReference type="ARBA" id="ARBA00023237"/>
    </source>
</evidence>
<reference evidence="14" key="1">
    <citation type="journal article" date="2019" name="Int. J. Syst. Evol. Microbiol.">
        <title>The Global Catalogue of Microorganisms (GCM) 10K type strain sequencing project: providing services to taxonomists for standard genome sequencing and annotation.</title>
        <authorList>
            <consortium name="The Broad Institute Genomics Platform"/>
            <consortium name="The Broad Institute Genome Sequencing Center for Infectious Disease"/>
            <person name="Wu L."/>
            <person name="Ma J."/>
        </authorList>
    </citation>
    <scope>NUCLEOTIDE SEQUENCE [LARGE SCALE GENOMIC DNA]</scope>
    <source>
        <strain evidence="14">JCM 17925</strain>
    </source>
</reference>
<comment type="similarity">
    <text evidence="8 9">Belongs to the TonB-dependent receptor family.</text>
</comment>
<evidence type="ECO:0000256" key="1">
    <source>
        <dbReference type="ARBA" id="ARBA00004571"/>
    </source>
</evidence>
<name>A0ABP8JQI4_9BACT</name>
<evidence type="ECO:0000313" key="14">
    <source>
        <dbReference type="Proteomes" id="UP001500936"/>
    </source>
</evidence>
<dbReference type="InterPro" id="IPR012910">
    <property type="entry name" value="Plug_dom"/>
</dbReference>
<dbReference type="Gene3D" id="2.60.40.1120">
    <property type="entry name" value="Carboxypeptidase-like, regulatory domain"/>
    <property type="match status" value="1"/>
</dbReference>
<comment type="caution">
    <text evidence="13">The sequence shown here is derived from an EMBL/GenBank/DDBJ whole genome shotgun (WGS) entry which is preliminary data.</text>
</comment>
<dbReference type="SUPFAM" id="SSF56935">
    <property type="entry name" value="Porins"/>
    <property type="match status" value="1"/>
</dbReference>
<protein>
    <submittedName>
        <fullName evidence="13">TonB-dependent receptor</fullName>
    </submittedName>
</protein>
<evidence type="ECO:0000313" key="13">
    <source>
        <dbReference type="EMBL" id="GAA4394450.1"/>
    </source>
</evidence>
<dbReference type="InterPro" id="IPR023997">
    <property type="entry name" value="TonB-dep_OMP_SusC/RagA_CS"/>
</dbReference>
<keyword evidence="4 8" id="KW-0812">Transmembrane</keyword>
<dbReference type="Gene3D" id="2.170.130.10">
    <property type="entry name" value="TonB-dependent receptor, plug domain"/>
    <property type="match status" value="1"/>
</dbReference>
<keyword evidence="3 8" id="KW-1134">Transmembrane beta strand</keyword>
<organism evidence="13 14">
    <name type="scientific">Nibrella viscosa</name>
    <dbReference type="NCBI Taxonomy" id="1084524"/>
    <lineage>
        <taxon>Bacteria</taxon>
        <taxon>Pseudomonadati</taxon>
        <taxon>Bacteroidota</taxon>
        <taxon>Cytophagia</taxon>
        <taxon>Cytophagales</taxon>
        <taxon>Spirosomataceae</taxon>
        <taxon>Nibrella</taxon>
    </lineage>
</organism>
<dbReference type="Gene3D" id="2.40.170.20">
    <property type="entry name" value="TonB-dependent receptor, beta-barrel domain"/>
    <property type="match status" value="1"/>
</dbReference>
<dbReference type="Pfam" id="PF07715">
    <property type="entry name" value="Plug"/>
    <property type="match status" value="1"/>
</dbReference>
<evidence type="ECO:0000256" key="6">
    <source>
        <dbReference type="ARBA" id="ARBA00023136"/>
    </source>
</evidence>
<dbReference type="NCBIfam" id="TIGR04057">
    <property type="entry name" value="SusC_RagA_signa"/>
    <property type="match status" value="1"/>
</dbReference>
<keyword evidence="2 8" id="KW-0813">Transport</keyword>
<gene>
    <name evidence="13" type="ORF">GCM10023187_00270</name>
</gene>
<dbReference type="InterPro" id="IPR039426">
    <property type="entry name" value="TonB-dep_rcpt-like"/>
</dbReference>
<dbReference type="PROSITE" id="PS52016">
    <property type="entry name" value="TONB_DEPENDENT_REC_3"/>
    <property type="match status" value="1"/>
</dbReference>
<dbReference type="Pfam" id="PF13715">
    <property type="entry name" value="CarbopepD_reg_2"/>
    <property type="match status" value="1"/>
</dbReference>
<dbReference type="Proteomes" id="UP001500936">
    <property type="component" value="Unassembled WGS sequence"/>
</dbReference>
<dbReference type="InterPro" id="IPR000531">
    <property type="entry name" value="Beta-barrel_TonB"/>
</dbReference>
<evidence type="ECO:0000256" key="4">
    <source>
        <dbReference type="ARBA" id="ARBA00022692"/>
    </source>
</evidence>
<proteinExistence type="inferred from homology"/>
<feature type="domain" description="TonB-dependent receptor-like beta-barrel" evidence="11">
    <location>
        <begin position="496"/>
        <end position="927"/>
    </location>
</feature>
<dbReference type="InterPro" id="IPR037066">
    <property type="entry name" value="Plug_dom_sf"/>
</dbReference>
<dbReference type="InterPro" id="IPR036942">
    <property type="entry name" value="Beta-barrel_TonB_sf"/>
</dbReference>
<sequence length="1079" mass="118437">MKHAYQKLRGGCVLSLLALCWLLSVGAMAQDRRITGRITDSNENTPLPGVNVVVKGTQTGVATDADGRFTLNVPTGRDVLTISAIGYLTQEVNIGNRNTLTISLQSDTRTLSEVIVTGYGTQRKKDITGAVTVVKGAELTAIPAASLAQQLQGRAAGVTVGNDNSPGGGTMVRIRGFGTINNNSPLYIVDGVPTTGNLNNINPNDIESLQVLKDASAASIYGARAANGVVIITTKKGRPGEPKITFDMYTGVQQPGKFLPLLNSEELGQLIWESEKNVGRTPNHGQYGNGATPRIPDYIYPSGAMEGDPRIQRDANGNFLNYTYDLNDPELGRTKFMITKANKEGTNWQDVIFDPASISNYQLGASGGTDKGSYAISMNYFNQNGILRYTGYKRYSLRANTEFKVRNRVRIGENFTVSYDDRIGITNNDESNPIAFAVRSHPLIPVYDVMGNLAGAKGLNLGNARNPLSDPFRARDNGTKGVHLFGNVFGEVDLLKGLTYRSSFGVEYNLYNTSAYTPRDPESPEARNANNLTVSNSYDNSWTWYNTLTYNKAVGVHNFNFLAGTEAIATYSFGFNATRSNYAFDDIDYRYLNAGSPLGLQNSGGGANRTRLFSLFGKVNYSFKDLILADFTLRRDGSSRFGLGSRYATFPAASVGFRLTELDAMKNISFLSDLKLRAGWGKTGNQNIPNIYNGYTLYESQPTNNHYDINGAKTSIVPGFDLVQFGNPNGKWETTTSTNIGFDASLLNNKLEVVFDWYIRKTTDMLNQVAIPLTQGVATVPFTNIGDMENKGIDLSINYNGKALGGELRYSIGGNISGYRNKVLKLNDDPNSLKFGFGTRLPAMSATKVGYPIGSFYGLYQDGIFQTDEAAKAAPQFGTYNRAGSFIFRDTNGDGVVNASDRDFIGNPHPNFSYGLNINLGYKNFDLTMFGQGVQGNDIFNYMKYWTDFQVFQGNRSKRMLYDSWRPGKTDAILPQLRSTDATSQQVSTYFVEKGSFFRMKNLQLGYNIPAGLQRRLGIGQTQIYVQAQNLFTITKYSGLDPDINLRRSGNDNQDIHLGVDEGAYPVAKMFLAGLRLSL</sequence>
<dbReference type="NCBIfam" id="TIGR04056">
    <property type="entry name" value="OMP_RagA_SusC"/>
    <property type="match status" value="1"/>
</dbReference>
<evidence type="ECO:0000256" key="9">
    <source>
        <dbReference type="RuleBase" id="RU003357"/>
    </source>
</evidence>